<evidence type="ECO:0000313" key="2">
    <source>
        <dbReference type="Proteomes" id="UP001152531"/>
    </source>
</evidence>
<proteinExistence type="predicted"/>
<dbReference type="Proteomes" id="UP001152531">
    <property type="component" value="Unassembled WGS sequence"/>
</dbReference>
<accession>A0ACA9Y639</accession>
<reference evidence="1" key="1">
    <citation type="submission" date="2022-06" db="EMBL/GenBank/DDBJ databases">
        <authorList>
            <person name="Legras J.-L."/>
            <person name="Devillers H."/>
            <person name="Grondin C."/>
        </authorList>
    </citation>
    <scope>NUCLEOTIDE SEQUENCE</scope>
    <source>
        <strain evidence="1">CLIB 1444</strain>
    </source>
</reference>
<gene>
    <name evidence="1" type="ORF">CLIB1444_03S07558</name>
</gene>
<comment type="caution">
    <text evidence="1">The sequence shown here is derived from an EMBL/GenBank/DDBJ whole genome shotgun (WGS) entry which is preliminary data.</text>
</comment>
<keyword evidence="2" id="KW-1185">Reference proteome</keyword>
<protein>
    <submittedName>
        <fullName evidence="1">Uncharacterized protein</fullName>
    </submittedName>
</protein>
<evidence type="ECO:0000313" key="1">
    <source>
        <dbReference type="EMBL" id="CAH6720242.1"/>
    </source>
</evidence>
<organism evidence="1 2">
    <name type="scientific">[Candida] jaroonii</name>
    <dbReference type="NCBI Taxonomy" id="467808"/>
    <lineage>
        <taxon>Eukaryota</taxon>
        <taxon>Fungi</taxon>
        <taxon>Dikarya</taxon>
        <taxon>Ascomycota</taxon>
        <taxon>Saccharomycotina</taxon>
        <taxon>Pichiomycetes</taxon>
        <taxon>Debaryomycetaceae</taxon>
        <taxon>Yamadazyma</taxon>
    </lineage>
</organism>
<dbReference type="EMBL" id="CALSDN010000003">
    <property type="protein sequence ID" value="CAH6720242.1"/>
    <property type="molecule type" value="Genomic_DNA"/>
</dbReference>
<name>A0ACA9Y639_9ASCO</name>
<sequence length="247" mass="28020">MVPSSVKKVFDTFPLKVHPAVDNSTAKSLKELEARKYPFGGSQTDSNFNLGVFNVFEHDGNYLPTDPISLAQATILCHKNNLSLPEVTSTSTSKNCLITLSYSASPDNRLPILIEEPSRTIRLCEEILSTTNDKLNVTDKILNEYIDDIILDSWLMCVFLENVDIVRIFNIPYITKIDLFKHLGTWKGFATRYALNEDIYHRKLQELKTVFELYHTADAIAKIKIDSYKLHINSLLEGTKLHALLSL</sequence>